<organism evidence="1 2">
    <name type="scientific">Pandoraea faecigallinarum</name>
    <dbReference type="NCBI Taxonomy" id="656179"/>
    <lineage>
        <taxon>Bacteria</taxon>
        <taxon>Pseudomonadati</taxon>
        <taxon>Pseudomonadota</taxon>
        <taxon>Betaproteobacteria</taxon>
        <taxon>Burkholderiales</taxon>
        <taxon>Burkholderiaceae</taxon>
        <taxon>Pandoraea</taxon>
    </lineage>
</organism>
<proteinExistence type="predicted"/>
<sequence>MEVVPFTVREECEGEYEVPGRKIWSDDVLLAKLVPIASKVIAADGRVDVVGWLGSHALLFQGEAVLGPKSATIVTHRPGRASTARIVRNIEVDGWYWFEARVRRPVFIDEALFLDLLTDVSNYEF</sequence>
<dbReference type="OrthoDB" id="7064296at2"/>
<dbReference type="Proteomes" id="UP000035651">
    <property type="component" value="Chromosome"/>
</dbReference>
<dbReference type="EMBL" id="CP011807">
    <property type="protein sequence ID" value="AKM31370.1"/>
    <property type="molecule type" value="Genomic_DNA"/>
</dbReference>
<protein>
    <submittedName>
        <fullName evidence="1">Uncharacterized protein</fullName>
    </submittedName>
</protein>
<name>A0A0H3WUR0_9BURK</name>
<accession>A0A0H3WUR0</accession>
<dbReference type="RefSeq" id="WP_047907167.1">
    <property type="nucleotide sequence ID" value="NZ_CP011807.3"/>
</dbReference>
<keyword evidence="2" id="KW-1185">Reference proteome</keyword>
<dbReference type="STRING" id="656179.AB870_16475"/>
<evidence type="ECO:0000313" key="2">
    <source>
        <dbReference type="Proteomes" id="UP000035651"/>
    </source>
</evidence>
<gene>
    <name evidence="1" type="ORF">AB870_16475</name>
</gene>
<reference evidence="1" key="1">
    <citation type="submission" date="2016-06" db="EMBL/GenBank/DDBJ databases">
        <title>Complete Genome Sequence of Pandoraea faecigallinarum DSM-23572.</title>
        <authorList>
            <person name="Yong D."/>
            <person name="Ee R."/>
            <person name="Lim Y.-L."/>
            <person name="Yin W.-F."/>
            <person name="Chan K.-G."/>
        </authorList>
    </citation>
    <scope>NUCLEOTIDE SEQUENCE</scope>
    <source>
        <strain evidence="1">DSM 23572</strain>
    </source>
</reference>
<dbReference type="PATRIC" id="fig|656179.3.peg.3509"/>
<evidence type="ECO:0000313" key="1">
    <source>
        <dbReference type="EMBL" id="AKM31370.1"/>
    </source>
</evidence>
<dbReference type="KEGG" id="pfg:AB870_16475"/>
<dbReference type="AlphaFoldDB" id="A0A0H3WUR0"/>